<evidence type="ECO:0000313" key="1">
    <source>
        <dbReference type="EMBL" id="KAL3799027.1"/>
    </source>
</evidence>
<reference evidence="1 2" key="1">
    <citation type="journal article" date="2020" name="G3 (Bethesda)">
        <title>Improved Reference Genome for Cyclotella cryptica CCMP332, a Model for Cell Wall Morphogenesis, Salinity Adaptation, and Lipid Production in Diatoms (Bacillariophyta).</title>
        <authorList>
            <person name="Roberts W.R."/>
            <person name="Downey K.M."/>
            <person name="Ruck E.C."/>
            <person name="Traller J.C."/>
            <person name="Alverson A.J."/>
        </authorList>
    </citation>
    <scope>NUCLEOTIDE SEQUENCE [LARGE SCALE GENOMIC DNA]</scope>
    <source>
        <strain evidence="1 2">CCMP332</strain>
    </source>
</reference>
<name>A0ABD3QFU6_9STRA</name>
<dbReference type="AlphaFoldDB" id="A0ABD3QFU6"/>
<organism evidence="1 2">
    <name type="scientific">Cyclotella cryptica</name>
    <dbReference type="NCBI Taxonomy" id="29204"/>
    <lineage>
        <taxon>Eukaryota</taxon>
        <taxon>Sar</taxon>
        <taxon>Stramenopiles</taxon>
        <taxon>Ochrophyta</taxon>
        <taxon>Bacillariophyta</taxon>
        <taxon>Coscinodiscophyceae</taxon>
        <taxon>Thalassiosirophycidae</taxon>
        <taxon>Stephanodiscales</taxon>
        <taxon>Stephanodiscaceae</taxon>
        <taxon>Cyclotella</taxon>
    </lineage>
</organism>
<sequence>MKNAAKCDTTPFRLIHLAADSDRPLVDRSNTATDLVDALHCVFSSLALRESGPTRRRNEPAVGMGAEKLAFCLAAKLLCIELWSGEVLSAVVPGQVSWKRAAERVKLPFLPGNTVPRHKAFYESSCLGLQLKLGGKFHLKLNIGGTPIVHKEAKETSANVVSYFPCRLRSGRCGTTWVSIGSVPGANGRRVGGSSELVPLVHVLGWAEYKGGKPACAMKVTVVGTPRGAQSAGQYPSGERSECEHTCWDPKDGELCLSRAKPGETLVEARSDSDVQIDHQIWV</sequence>
<accession>A0ABD3QFU6</accession>
<dbReference type="EMBL" id="JABMIG020000042">
    <property type="protein sequence ID" value="KAL3799027.1"/>
    <property type="molecule type" value="Genomic_DNA"/>
</dbReference>
<gene>
    <name evidence="1" type="ORF">HJC23_005166</name>
</gene>
<proteinExistence type="predicted"/>
<comment type="caution">
    <text evidence="1">The sequence shown here is derived from an EMBL/GenBank/DDBJ whole genome shotgun (WGS) entry which is preliminary data.</text>
</comment>
<protein>
    <submittedName>
        <fullName evidence="1">Uncharacterized protein</fullName>
    </submittedName>
</protein>
<keyword evidence="2" id="KW-1185">Reference proteome</keyword>
<evidence type="ECO:0000313" key="2">
    <source>
        <dbReference type="Proteomes" id="UP001516023"/>
    </source>
</evidence>
<dbReference type="Proteomes" id="UP001516023">
    <property type="component" value="Unassembled WGS sequence"/>
</dbReference>